<keyword evidence="1" id="KW-0812">Transmembrane</keyword>
<evidence type="ECO:0000259" key="2">
    <source>
        <dbReference type="Pfam" id="PF13116"/>
    </source>
</evidence>
<accession>A0A285JE30</accession>
<dbReference type="EMBL" id="OBEB01000008">
    <property type="protein sequence ID" value="SNY58333.1"/>
    <property type="molecule type" value="Genomic_DNA"/>
</dbReference>
<keyword evidence="1" id="KW-1133">Transmembrane helix</keyword>
<sequence>MQQATRVCFYCLHKIWLLLAIGLVLLATLVSVLRLALPYADSYKHHLENLLANQLGTPVQIAEISAGWQKLGPAMVLNQMQLGSPQQGVQLSIEQTRVHFDFWQSLRSLQLRAEHFELRGLRYAIDSSTLLNRPQTNQPLDAVPAINALEQLFFRQLNHFTLLDSELVLTADGSDDIVISVDKLDWRNEGERHQGIGELAVADITGNTLSFIIDLYGPSLDQAFGQIFLESRELDILPWFQQSLPQTGRLDQADINFQAWGRVDKGEIQRFQIELADNSLSWQRQGQAHQLKLGPGQLLWYPTENGWSLYSGPLALSDGQALWPELTVQLHKKSVGWHGQLQQLKLDALAPLSQLLSDEIPQLARLTTTELQGELNQAQWQLQSRDNWQLQGQLTNLSKTSSNELPGLNALDGKFWAASHAAGLTLSGQQSELQWPGMFSAPIPYQQLQLSLLARKNTAGIWQIQLPSLQLDTADFSLTGSMQWSMQQQPELSLFAVLTGARASEVGRYLPLRYLPEKTREYLSNAIIDGQLEQAAVLWQGQPAQYPFADAEGIFQVEAKVNDASFQFNPQWPSLEQLNSRLWFENAAMQISTDSASIAGIPLQGVVKADIANLLDAEYLTIEIDSELQLSEATGLINASPLRDNLGKVLRQLAPTGAAQADIALQLGLRQPAVEASGTITLDKVSLDLTAPQLAIRQLTGEVSFRDSDVNAENLKFNWRELPVTASLDGQQQADYYQFNLAAEASNGSSNVVQALWPDAAALVRGELDWQLALALQLQSDDFSYNSTLSADLTNTALLLPAPYQKATATRAKLNIGAEGNSQQGLLSLNYADQLYFTAELDHTDARVRRANLSLGPENAGINGPHFTIDVDVAHAELLPWQQLLSEQLVNRDQDDSGLMPPLSRVRGRIAKLGLVAGSALTNTVFELEPGQDAWHLRLHGTEIASRWAFSHDWQQQGLRAEIDYLHLPLPGNRQNQAVAQTPSDEAVALATPDEALPQLQASLLTLPPLTVKCNDCSVGNYQFGRLELAASGQDDHWQLSEFNSRYKDNELAVQGNWFPDEQLGVTELSGRFQSPNLGALLNELQLTTGISGSRADMSFKLNWPAAPTQFELAKLNGQLQFNLGEGALTEVSDQGARLFSIFSLDSLVRKLRLDFRDVFSKGFFYNKMSGDLAIHKGVVQTSDTTIDGVPGNLAIQGYADLVNSELDYQMSFSPKVTSSLPVIIAWMVNPATGLAALALDEVFQSAEVISRINFTVTGTFEQPVVTEVNRHSTEVPVPVRIAQPETVIDLEEQQPRGD</sequence>
<dbReference type="RefSeq" id="WP_097112560.1">
    <property type="nucleotide sequence ID" value="NZ_OBEB01000008.1"/>
</dbReference>
<organism evidence="3 4">
    <name type="scientific">Arsukibacterium tuosuense</name>
    <dbReference type="NCBI Taxonomy" id="1323745"/>
    <lineage>
        <taxon>Bacteria</taxon>
        <taxon>Pseudomonadati</taxon>
        <taxon>Pseudomonadota</taxon>
        <taxon>Gammaproteobacteria</taxon>
        <taxon>Chromatiales</taxon>
        <taxon>Chromatiaceae</taxon>
        <taxon>Arsukibacterium</taxon>
    </lineage>
</organism>
<proteinExistence type="predicted"/>
<dbReference type="PANTHER" id="PTHR38690">
    <property type="entry name" value="PROTEASE-RELATED"/>
    <property type="match status" value="1"/>
</dbReference>
<feature type="domain" description="YhdP central" evidence="2">
    <location>
        <begin position="5"/>
        <end position="1266"/>
    </location>
</feature>
<name>A0A285JE30_9GAMM</name>
<evidence type="ECO:0000313" key="3">
    <source>
        <dbReference type="EMBL" id="SNY58333.1"/>
    </source>
</evidence>
<feature type="transmembrane region" description="Helical" evidence="1">
    <location>
        <begin position="15"/>
        <end position="37"/>
    </location>
</feature>
<keyword evidence="4" id="KW-1185">Reference proteome</keyword>
<keyword evidence="1" id="KW-0472">Membrane</keyword>
<dbReference type="OrthoDB" id="9762238at2"/>
<reference evidence="4" key="1">
    <citation type="submission" date="2017-09" db="EMBL/GenBank/DDBJ databases">
        <authorList>
            <person name="Varghese N."/>
            <person name="Submissions S."/>
        </authorList>
    </citation>
    <scope>NUCLEOTIDE SEQUENCE [LARGE SCALE GENOMIC DNA]</scope>
    <source>
        <strain evidence="4">CGMCC 1.12461</strain>
    </source>
</reference>
<gene>
    <name evidence="3" type="ORF">SAMN06297280_3367</name>
</gene>
<dbReference type="InterPro" id="IPR025263">
    <property type="entry name" value="YhdP_central"/>
</dbReference>
<dbReference type="InterPro" id="IPR011836">
    <property type="entry name" value="YhdP"/>
</dbReference>
<dbReference type="Proteomes" id="UP000219353">
    <property type="component" value="Unassembled WGS sequence"/>
</dbReference>
<evidence type="ECO:0000256" key="1">
    <source>
        <dbReference type="SAM" id="Phobius"/>
    </source>
</evidence>
<evidence type="ECO:0000313" key="4">
    <source>
        <dbReference type="Proteomes" id="UP000219353"/>
    </source>
</evidence>
<dbReference type="Pfam" id="PF13116">
    <property type="entry name" value="YhdP"/>
    <property type="match status" value="1"/>
</dbReference>
<protein>
    <submittedName>
        <fullName evidence="3">TIGR02099 family protein</fullName>
    </submittedName>
</protein>
<dbReference type="NCBIfam" id="TIGR02099">
    <property type="entry name" value="YhdP family protein"/>
    <property type="match status" value="1"/>
</dbReference>
<dbReference type="PANTHER" id="PTHR38690:SF1">
    <property type="entry name" value="PROTEASE"/>
    <property type="match status" value="1"/>
</dbReference>